<reference evidence="2 3" key="1">
    <citation type="submission" date="2019-07" db="EMBL/GenBank/DDBJ databases">
        <title>Whole genome shotgun sequence of Knoellia locipacati NBRC 109775.</title>
        <authorList>
            <person name="Hosoyama A."/>
            <person name="Uohara A."/>
            <person name="Ohji S."/>
            <person name="Ichikawa N."/>
        </authorList>
    </citation>
    <scope>NUCLEOTIDE SEQUENCE [LARGE SCALE GENOMIC DNA]</scope>
    <source>
        <strain evidence="2 3">NBRC 109775</strain>
    </source>
</reference>
<name>A0A512T406_9MICO</name>
<feature type="transmembrane region" description="Helical" evidence="1">
    <location>
        <begin position="33"/>
        <end position="52"/>
    </location>
</feature>
<keyword evidence="1" id="KW-0812">Transmembrane</keyword>
<dbReference type="Proteomes" id="UP000321793">
    <property type="component" value="Unassembled WGS sequence"/>
</dbReference>
<keyword evidence="1" id="KW-1133">Transmembrane helix</keyword>
<protein>
    <submittedName>
        <fullName evidence="2">Uncharacterized protein</fullName>
    </submittedName>
</protein>
<keyword evidence="3" id="KW-1185">Reference proteome</keyword>
<feature type="transmembrane region" description="Helical" evidence="1">
    <location>
        <begin position="59"/>
        <end position="77"/>
    </location>
</feature>
<gene>
    <name evidence="2" type="ORF">KLO01_30050</name>
</gene>
<evidence type="ECO:0000256" key="1">
    <source>
        <dbReference type="SAM" id="Phobius"/>
    </source>
</evidence>
<comment type="caution">
    <text evidence="2">The sequence shown here is derived from an EMBL/GenBank/DDBJ whole genome shotgun (WGS) entry which is preliminary data.</text>
</comment>
<dbReference type="EMBL" id="BKBA01000011">
    <property type="protein sequence ID" value="GEQ14958.1"/>
    <property type="molecule type" value="Genomic_DNA"/>
</dbReference>
<sequence>MDGRRILDRVVATLGVLGLFAVLPFYVAAGLAAPLWAVVLLLAFWLALLTTAIRWFTRWPWPILAMPFVAAAVWWLAMTLGESLLGWQA</sequence>
<organism evidence="2 3">
    <name type="scientific">Knoellia locipacati</name>
    <dbReference type="NCBI Taxonomy" id="882824"/>
    <lineage>
        <taxon>Bacteria</taxon>
        <taxon>Bacillati</taxon>
        <taxon>Actinomycetota</taxon>
        <taxon>Actinomycetes</taxon>
        <taxon>Micrococcales</taxon>
        <taxon>Intrasporangiaceae</taxon>
        <taxon>Knoellia</taxon>
    </lineage>
</organism>
<evidence type="ECO:0000313" key="3">
    <source>
        <dbReference type="Proteomes" id="UP000321793"/>
    </source>
</evidence>
<accession>A0A512T406</accession>
<proteinExistence type="predicted"/>
<dbReference type="OrthoDB" id="4843723at2"/>
<keyword evidence="1" id="KW-0472">Membrane</keyword>
<feature type="transmembrane region" description="Helical" evidence="1">
    <location>
        <begin position="7"/>
        <end position="27"/>
    </location>
</feature>
<evidence type="ECO:0000313" key="2">
    <source>
        <dbReference type="EMBL" id="GEQ14958.1"/>
    </source>
</evidence>
<dbReference type="AlphaFoldDB" id="A0A512T406"/>